<organism evidence="2 3">
    <name type="scientific">Chitinophaga oryziterrae</name>
    <dbReference type="NCBI Taxonomy" id="1031224"/>
    <lineage>
        <taxon>Bacteria</taxon>
        <taxon>Pseudomonadati</taxon>
        <taxon>Bacteroidota</taxon>
        <taxon>Chitinophagia</taxon>
        <taxon>Chitinophagales</taxon>
        <taxon>Chitinophagaceae</taxon>
        <taxon>Chitinophaga</taxon>
    </lineage>
</organism>
<evidence type="ECO:0000313" key="3">
    <source>
        <dbReference type="Proteomes" id="UP000468388"/>
    </source>
</evidence>
<evidence type="ECO:0000256" key="1">
    <source>
        <dbReference type="SAM" id="SignalP"/>
    </source>
</evidence>
<comment type="caution">
    <text evidence="2">The sequence shown here is derived from an EMBL/GenBank/DDBJ whole genome shotgun (WGS) entry which is preliminary data.</text>
</comment>
<name>A0A6N8J4B4_9BACT</name>
<gene>
    <name evidence="2" type="ORF">GO495_00515</name>
</gene>
<keyword evidence="3" id="KW-1185">Reference proteome</keyword>
<feature type="chain" id="PRO_5026799935" description="SH3 domain-containing protein" evidence="1">
    <location>
        <begin position="19"/>
        <end position="313"/>
    </location>
</feature>
<dbReference type="OrthoDB" id="744342at2"/>
<protein>
    <recommendedName>
        <fullName evidence="4">SH3 domain-containing protein</fullName>
    </recommendedName>
</protein>
<keyword evidence="1" id="KW-0732">Signal</keyword>
<dbReference type="AlphaFoldDB" id="A0A6N8J4B4"/>
<dbReference type="EMBL" id="WRXO01000001">
    <property type="protein sequence ID" value="MVT39049.1"/>
    <property type="molecule type" value="Genomic_DNA"/>
</dbReference>
<evidence type="ECO:0008006" key="4">
    <source>
        <dbReference type="Google" id="ProtNLM"/>
    </source>
</evidence>
<sequence length="313" mass="34583">MKYTCLLLPLFLVTTCFAQDELKMKNVSDTILQQNRTLEMPDPFDATKALLKLFPGKYANLSKDQYINDMINWECKTCVAKPYTDVNEDSNSPFPFEDGVATRLINIMSYSDSSGTRYKVISFNHSAFDPDGAQTSRFTGGVLGLAKFVLVNGKWVLKFFQPAIAAYGAFSQCPKPTALLIGHDQYAFMLKHSNGGGGGPFDGAFFLIAGANGAYQQVLAAYGIERTEGGEEEGSVWTSEYSVPPSDKRFFRDIVITIKGTYRSTDVESLPEEVTALIKGKKQGKFMAEERYVYKGGSKGYVLQQPVKASLVD</sequence>
<proteinExistence type="predicted"/>
<dbReference type="Proteomes" id="UP000468388">
    <property type="component" value="Unassembled WGS sequence"/>
</dbReference>
<reference evidence="2 3" key="1">
    <citation type="submission" date="2019-12" db="EMBL/GenBank/DDBJ databases">
        <title>The draft genomic sequence of strain Chitinophaga oryziterrae JCM 16595.</title>
        <authorList>
            <person name="Zhang X."/>
        </authorList>
    </citation>
    <scope>NUCLEOTIDE SEQUENCE [LARGE SCALE GENOMIC DNA]</scope>
    <source>
        <strain evidence="2 3">JCM 16595</strain>
    </source>
</reference>
<feature type="signal peptide" evidence="1">
    <location>
        <begin position="1"/>
        <end position="18"/>
    </location>
</feature>
<evidence type="ECO:0000313" key="2">
    <source>
        <dbReference type="EMBL" id="MVT39049.1"/>
    </source>
</evidence>
<dbReference type="RefSeq" id="WP_157297754.1">
    <property type="nucleotide sequence ID" value="NZ_BAAAZB010000005.1"/>
</dbReference>
<accession>A0A6N8J4B4</accession>